<dbReference type="Proteomes" id="UP000824533">
    <property type="component" value="Linkage Group LG13"/>
</dbReference>
<protein>
    <submittedName>
        <fullName evidence="1">Uncharacterized protein</fullName>
    </submittedName>
</protein>
<organism evidence="1 2">
    <name type="scientific">Dendrolimus kikuchii</name>
    <dbReference type="NCBI Taxonomy" id="765133"/>
    <lineage>
        <taxon>Eukaryota</taxon>
        <taxon>Metazoa</taxon>
        <taxon>Ecdysozoa</taxon>
        <taxon>Arthropoda</taxon>
        <taxon>Hexapoda</taxon>
        <taxon>Insecta</taxon>
        <taxon>Pterygota</taxon>
        <taxon>Neoptera</taxon>
        <taxon>Endopterygota</taxon>
        <taxon>Lepidoptera</taxon>
        <taxon>Glossata</taxon>
        <taxon>Ditrysia</taxon>
        <taxon>Bombycoidea</taxon>
        <taxon>Lasiocampidae</taxon>
        <taxon>Dendrolimus</taxon>
    </lineage>
</organism>
<comment type="caution">
    <text evidence="1">The sequence shown here is derived from an EMBL/GenBank/DDBJ whole genome shotgun (WGS) entry which is preliminary data.</text>
</comment>
<evidence type="ECO:0000313" key="2">
    <source>
        <dbReference type="Proteomes" id="UP000824533"/>
    </source>
</evidence>
<keyword evidence="2" id="KW-1185">Reference proteome</keyword>
<proteinExistence type="predicted"/>
<evidence type="ECO:0000313" key="1">
    <source>
        <dbReference type="EMBL" id="KAJ0176679.1"/>
    </source>
</evidence>
<reference evidence="1 2" key="1">
    <citation type="journal article" date="2021" name="Front. Genet.">
        <title>Chromosome-Level Genome Assembly Reveals Significant Gene Expansion in the Toll and IMD Signaling Pathways of Dendrolimus kikuchii.</title>
        <authorList>
            <person name="Zhou J."/>
            <person name="Wu P."/>
            <person name="Xiong Z."/>
            <person name="Liu N."/>
            <person name="Zhao N."/>
            <person name="Ji M."/>
            <person name="Qiu Y."/>
            <person name="Yang B."/>
        </authorList>
    </citation>
    <scope>NUCLEOTIDE SEQUENCE [LARGE SCALE GENOMIC DNA]</scope>
    <source>
        <strain evidence="1">Ann1</strain>
    </source>
</reference>
<name>A0ACC1CYY4_9NEOP</name>
<accession>A0ACC1CYY4</accession>
<gene>
    <name evidence="1" type="ORF">K1T71_007858</name>
</gene>
<dbReference type="EMBL" id="CM034399">
    <property type="protein sequence ID" value="KAJ0176679.1"/>
    <property type="molecule type" value="Genomic_DNA"/>
</dbReference>
<sequence length="320" mass="36276">MASFGRLLLVLLYQYYCIVHGENISEEFLENEVITIGSGPYDVKIKIFLMPVLLLPLIDMKKTNNMKTKEHEVFNDEIDISMNFLSNDSKDTHDVHDNELNFRQSLERGNKEIKKRSETTNSNEINSNMTDDINNNITTINSSEIKIATDINHFTSNTITNHKAGETIELSTTTTEQDVSYPTPVYDNKDVESTTLKVHRTEDSKLPPKVDERWINFNTNYTAEKHPERLTGSPLTGVHDGPYPPALYSNDMIDQVSITTNSYTNEKSPSLSQVDGWGTISSLALAKPNGFKPLAGLYYDGFLDRPPVKMPGFLPYNYYD</sequence>